<dbReference type="PANTHER" id="PTHR41287:SF1">
    <property type="entry name" value="PROTEIN YMFN"/>
    <property type="match status" value="1"/>
</dbReference>
<dbReference type="AlphaFoldDB" id="A0A0M2R0L6"/>
<dbReference type="STRING" id="1549748.WH95_18525"/>
<dbReference type="PANTHER" id="PTHR41287">
    <property type="match status" value="1"/>
</dbReference>
<gene>
    <name evidence="3" type="ORF">WH95_18525</name>
</gene>
<evidence type="ECO:0000259" key="1">
    <source>
        <dbReference type="Pfam" id="PF03354"/>
    </source>
</evidence>
<dbReference type="InterPro" id="IPR046461">
    <property type="entry name" value="TerL_ATPase"/>
</dbReference>
<dbReference type="Proteomes" id="UP000034491">
    <property type="component" value="Unassembled WGS sequence"/>
</dbReference>
<accession>A0A0M2R0L6</accession>
<feature type="domain" description="Terminase large subunit-like endonuclease" evidence="2">
    <location>
        <begin position="270"/>
        <end position="484"/>
    </location>
</feature>
<evidence type="ECO:0008006" key="5">
    <source>
        <dbReference type="Google" id="ProtNLM"/>
    </source>
</evidence>
<dbReference type="InterPro" id="IPR005021">
    <property type="entry name" value="Terminase_largesu-like"/>
</dbReference>
<comment type="caution">
    <text evidence="3">The sequence shown here is derived from an EMBL/GenBank/DDBJ whole genome shotgun (WGS) entry which is preliminary data.</text>
</comment>
<proteinExistence type="predicted"/>
<evidence type="ECO:0000259" key="2">
    <source>
        <dbReference type="Pfam" id="PF20441"/>
    </source>
</evidence>
<dbReference type="Gene3D" id="3.40.50.300">
    <property type="entry name" value="P-loop containing nucleotide triphosphate hydrolases"/>
    <property type="match status" value="1"/>
</dbReference>
<protein>
    <recommendedName>
        <fullName evidence="5">Terminase</fullName>
    </recommendedName>
</protein>
<dbReference type="Pfam" id="PF20441">
    <property type="entry name" value="TerL_nuclease"/>
    <property type="match status" value="1"/>
</dbReference>
<dbReference type="EMBL" id="LANI01000032">
    <property type="protein sequence ID" value="KKJ75437.1"/>
    <property type="molecule type" value="Genomic_DNA"/>
</dbReference>
<sequence length="598" mass="66866">MAKRETRQTASLTDRATAYAQGVVDGDFPAGPHVRGACRRHLDDLQNGHKRGLWFDYEAAARVIDYFRVVLTVLDFRLGEVVPFELADWQAFCVGSLFGWKKDNGNRRFRTAYIETGKGSGKSPLAAGIGLYMMTADKEQRAEIYAAATKKDQAMILFRDAVSMVNASPNLSNRLTRSGGNPVWQLSHLPTESFFKAISNDNGQSGPRPYCALVDELHEHKDRTCLEMLEAGFKGREQPLLFMITNSGSDRTTVCWEQHEHGARVCKGDVIDDDFFTYIAALDDDDDPFTDESCWAKANPTLGITIKEDYLRSQVAAARAMPGKQNTVLRLNFCRWTDAESAWVSKQAWDACEKDVQLSDYIGKPCWAGLDLSYSKDLTALALVFAVEDEYHCFVEFWTPGATMKHRADQDRVPYPQWVEQGYLNATDGKIVKLESIGSRLGEVMEDFDLQAVAYDRYRFKELEDDFADLGIEPPMIEHPQGFRRGGALKDVRGDHILDEHGKPKENPLWMPGSIEEFENAIIEERFVTPINPVLRWNVSSVVAREDPSGVGNKVFDKRKATGRIDGAVALAMGIGAAKAGQLNGADSVYEERGLLVM</sequence>
<organism evidence="3 4">
    <name type="scientific">Kiloniella litopenaei</name>
    <dbReference type="NCBI Taxonomy" id="1549748"/>
    <lineage>
        <taxon>Bacteria</taxon>
        <taxon>Pseudomonadati</taxon>
        <taxon>Pseudomonadota</taxon>
        <taxon>Alphaproteobacteria</taxon>
        <taxon>Rhodospirillales</taxon>
        <taxon>Kiloniellaceae</taxon>
        <taxon>Kiloniella</taxon>
    </lineage>
</organism>
<dbReference type="InterPro" id="IPR027417">
    <property type="entry name" value="P-loop_NTPase"/>
</dbReference>
<keyword evidence="4" id="KW-1185">Reference proteome</keyword>
<dbReference type="Pfam" id="PF03354">
    <property type="entry name" value="TerL_ATPase"/>
    <property type="match status" value="1"/>
</dbReference>
<evidence type="ECO:0000313" key="4">
    <source>
        <dbReference type="Proteomes" id="UP000034491"/>
    </source>
</evidence>
<dbReference type="InterPro" id="IPR046462">
    <property type="entry name" value="TerL_nuclease"/>
</dbReference>
<dbReference type="PATRIC" id="fig|1549748.8.peg.2983"/>
<evidence type="ECO:0000313" key="3">
    <source>
        <dbReference type="EMBL" id="KKJ75437.1"/>
    </source>
</evidence>
<dbReference type="OrthoDB" id="9760250at2"/>
<name>A0A0M2R0L6_9PROT</name>
<dbReference type="RefSeq" id="WP_046509865.1">
    <property type="nucleotide sequence ID" value="NZ_LANI01000032.1"/>
</dbReference>
<reference evidence="3 4" key="1">
    <citation type="submission" date="2015-03" db="EMBL/GenBank/DDBJ databases">
        <title>Genome sequence of Kiloniella sp. P1-1, isolated from the gut microflora of Pacific white shrimp, Penaeus vannamei.</title>
        <authorList>
            <person name="Shao Z."/>
            <person name="Wang L."/>
            <person name="Li X."/>
        </authorList>
    </citation>
    <scope>NUCLEOTIDE SEQUENCE [LARGE SCALE GENOMIC DNA]</scope>
    <source>
        <strain evidence="3 4">P1-1</strain>
    </source>
</reference>
<dbReference type="GO" id="GO:0004519">
    <property type="term" value="F:endonuclease activity"/>
    <property type="evidence" value="ECO:0007669"/>
    <property type="project" value="InterPro"/>
</dbReference>
<feature type="domain" description="Terminase large subunit-like ATPase" evidence="1">
    <location>
        <begin position="88"/>
        <end position="260"/>
    </location>
</feature>